<evidence type="ECO:0000256" key="6">
    <source>
        <dbReference type="RuleBase" id="RU362125"/>
    </source>
</evidence>
<evidence type="ECO:0000313" key="11">
    <source>
        <dbReference type="Proteomes" id="UP000427769"/>
    </source>
</evidence>
<dbReference type="Pfam" id="PF00441">
    <property type="entry name" value="Acyl-CoA_dh_1"/>
    <property type="match status" value="1"/>
</dbReference>
<dbReference type="Pfam" id="PF02770">
    <property type="entry name" value="Acyl-CoA_dh_M"/>
    <property type="match status" value="1"/>
</dbReference>
<feature type="domain" description="Acyl-CoA dehydrogenase/oxidase N-terminal" evidence="9">
    <location>
        <begin position="16"/>
        <end position="128"/>
    </location>
</feature>
<proteinExistence type="inferred from homology"/>
<feature type="domain" description="Acyl-CoA oxidase/dehydrogenase middle" evidence="8">
    <location>
        <begin position="133"/>
        <end position="229"/>
    </location>
</feature>
<dbReference type="PANTHER" id="PTHR43884:SF12">
    <property type="entry name" value="ISOVALERYL-COA DEHYDROGENASE, MITOCHONDRIAL-RELATED"/>
    <property type="match status" value="1"/>
</dbReference>
<accession>A0A5K7ZK42</accession>
<evidence type="ECO:0000259" key="9">
    <source>
        <dbReference type="Pfam" id="PF02771"/>
    </source>
</evidence>
<keyword evidence="5 6" id="KW-0274">FAD</keyword>
<dbReference type="Proteomes" id="UP000427769">
    <property type="component" value="Chromosome"/>
</dbReference>
<feature type="domain" description="Acyl-CoA dehydrogenase/oxidase C-terminal" evidence="7">
    <location>
        <begin position="242"/>
        <end position="389"/>
    </location>
</feature>
<dbReference type="PANTHER" id="PTHR43884">
    <property type="entry name" value="ACYL-COA DEHYDROGENASE"/>
    <property type="match status" value="1"/>
</dbReference>
<comment type="cofactor">
    <cofactor evidence="1 6">
        <name>FAD</name>
        <dbReference type="ChEBI" id="CHEBI:57692"/>
    </cofactor>
</comment>
<dbReference type="InterPro" id="IPR046373">
    <property type="entry name" value="Acyl-CoA_Oxase/DH_mid-dom_sf"/>
</dbReference>
<dbReference type="InterPro" id="IPR006091">
    <property type="entry name" value="Acyl-CoA_Oxase/DH_mid-dom"/>
</dbReference>
<dbReference type="KEGG" id="dwd:DSCW_38340"/>
<dbReference type="InterPro" id="IPR036250">
    <property type="entry name" value="AcylCo_DH-like_C"/>
</dbReference>
<sequence length="549" mass="59418">MTDTGAHRPQGGLDEETRQMVVDTVRQLSKRLLTKQAILEWDRDEVFPEAVIREMLGPEIGLQLLFIPEEYGGMGGGAVDCCAVTREMSKICLGVGTAFFAIQLGSDPIIVGGTEAQKEKWLGAVAEGQSLVAYAVTEPEAGSNLAALKTKAEPVLDDSGALTGYRINGSKQFISTGGYADFVTVLAQTPEGPTFFVVEKGTEGFKQHKGEEKHGIRASNTSPLTFSDVFVPVANRIGDTPGKGLKQANQVFGYTRLMVAAMALGAGEAAIDIAIPYAKERIQFGSPLSEKKGYTNKLIVPHWVNMKAAAAYIDAIARRLDSESEDLQVEGSIAKLFTTEAANRAADDAMQALGGYGYINEFGVEKIKRDVKITCIYEGTSEVQQSIISTFRWKKTRKTKGAYYDGIAEGLERLDDSNDEAGCRVVAACARLLNRTIDFAHENRLTRHQQVMFALADMMTRVEVGDAILRLAATGNDPIQKATARVFAHACARLVTENIRLIVLGAGGIDTAAAETFLSSLDLTVLEASCRRGIDDMDQIADHIFQRAS</sequence>
<evidence type="ECO:0000259" key="7">
    <source>
        <dbReference type="Pfam" id="PF00441"/>
    </source>
</evidence>
<name>A0A5K7ZK42_9BACT</name>
<reference evidence="10 11" key="1">
    <citation type="submission" date="2019-11" db="EMBL/GenBank/DDBJ databases">
        <title>Comparative genomics of hydrocarbon-degrading Desulfosarcina strains.</title>
        <authorList>
            <person name="Watanabe M."/>
            <person name="Kojima H."/>
            <person name="Fukui M."/>
        </authorList>
    </citation>
    <scope>NUCLEOTIDE SEQUENCE [LARGE SCALE GENOMIC DNA]</scope>
    <source>
        <strain evidence="10 11">PP31</strain>
    </source>
</reference>
<dbReference type="InterPro" id="IPR009075">
    <property type="entry name" value="AcylCo_DH/oxidase_C"/>
</dbReference>
<dbReference type="Pfam" id="PF02771">
    <property type="entry name" value="Acyl-CoA_dh_N"/>
    <property type="match status" value="1"/>
</dbReference>
<keyword evidence="4 6" id="KW-0285">Flavoprotein</keyword>
<evidence type="ECO:0008006" key="12">
    <source>
        <dbReference type="Google" id="ProtNLM"/>
    </source>
</evidence>
<dbReference type="InterPro" id="IPR037069">
    <property type="entry name" value="AcylCoA_DH/ox_N_sf"/>
</dbReference>
<dbReference type="OrthoDB" id="9765339at2"/>
<dbReference type="RefSeq" id="WP_155305243.1">
    <property type="nucleotide sequence ID" value="NZ_AP021875.1"/>
</dbReference>
<dbReference type="SUPFAM" id="SSF47203">
    <property type="entry name" value="Acyl-CoA dehydrogenase C-terminal domain-like"/>
    <property type="match status" value="2"/>
</dbReference>
<dbReference type="GO" id="GO:0003995">
    <property type="term" value="F:acyl-CoA dehydrogenase activity"/>
    <property type="evidence" value="ECO:0007669"/>
    <property type="project" value="InterPro"/>
</dbReference>
<gene>
    <name evidence="10" type="ORF">DSCW_38340</name>
</gene>
<evidence type="ECO:0000313" key="10">
    <source>
        <dbReference type="EMBL" id="BBO76417.1"/>
    </source>
</evidence>
<dbReference type="Gene3D" id="1.10.540.10">
    <property type="entry name" value="Acyl-CoA dehydrogenase/oxidase, N-terminal domain"/>
    <property type="match status" value="1"/>
</dbReference>
<keyword evidence="11" id="KW-1185">Reference proteome</keyword>
<dbReference type="Gene3D" id="2.40.110.10">
    <property type="entry name" value="Butyryl-CoA Dehydrogenase, subunit A, domain 2"/>
    <property type="match status" value="1"/>
</dbReference>
<dbReference type="InterPro" id="IPR009100">
    <property type="entry name" value="AcylCoA_DH/oxidase_NM_dom_sf"/>
</dbReference>
<evidence type="ECO:0000256" key="2">
    <source>
        <dbReference type="ARBA" id="ARBA00009347"/>
    </source>
</evidence>
<evidence type="ECO:0000256" key="1">
    <source>
        <dbReference type="ARBA" id="ARBA00001974"/>
    </source>
</evidence>
<dbReference type="SUPFAM" id="SSF56645">
    <property type="entry name" value="Acyl-CoA dehydrogenase NM domain-like"/>
    <property type="match status" value="1"/>
</dbReference>
<dbReference type="Gene3D" id="1.20.140.10">
    <property type="entry name" value="Butyryl-CoA Dehydrogenase, subunit A, domain 3"/>
    <property type="match status" value="1"/>
</dbReference>
<evidence type="ECO:0000256" key="3">
    <source>
        <dbReference type="ARBA" id="ARBA00011881"/>
    </source>
</evidence>
<comment type="subunit">
    <text evidence="3">Homotetramer.</text>
</comment>
<evidence type="ECO:0000259" key="8">
    <source>
        <dbReference type="Pfam" id="PF02770"/>
    </source>
</evidence>
<keyword evidence="6" id="KW-0560">Oxidoreductase</keyword>
<dbReference type="InterPro" id="IPR013786">
    <property type="entry name" value="AcylCoA_DH/ox_N"/>
</dbReference>
<dbReference type="InterPro" id="IPR006089">
    <property type="entry name" value="Acyl-CoA_DH_CS"/>
</dbReference>
<dbReference type="AlphaFoldDB" id="A0A5K7ZK42"/>
<evidence type="ECO:0000256" key="4">
    <source>
        <dbReference type="ARBA" id="ARBA00022630"/>
    </source>
</evidence>
<dbReference type="PROSITE" id="PS00073">
    <property type="entry name" value="ACYL_COA_DH_2"/>
    <property type="match status" value="1"/>
</dbReference>
<protein>
    <recommendedName>
        <fullName evidence="12">Acyl-CoA dehydrogenase</fullName>
    </recommendedName>
</protein>
<organism evidence="10 11">
    <name type="scientific">Desulfosarcina widdelii</name>
    <dbReference type="NCBI Taxonomy" id="947919"/>
    <lineage>
        <taxon>Bacteria</taxon>
        <taxon>Pseudomonadati</taxon>
        <taxon>Thermodesulfobacteriota</taxon>
        <taxon>Desulfobacteria</taxon>
        <taxon>Desulfobacterales</taxon>
        <taxon>Desulfosarcinaceae</taxon>
        <taxon>Desulfosarcina</taxon>
    </lineage>
</organism>
<evidence type="ECO:0000256" key="5">
    <source>
        <dbReference type="ARBA" id="ARBA00022827"/>
    </source>
</evidence>
<comment type="similarity">
    <text evidence="2 6">Belongs to the acyl-CoA dehydrogenase family.</text>
</comment>
<dbReference type="EMBL" id="AP021875">
    <property type="protein sequence ID" value="BBO76417.1"/>
    <property type="molecule type" value="Genomic_DNA"/>
</dbReference>
<dbReference type="GO" id="GO:0050660">
    <property type="term" value="F:flavin adenine dinucleotide binding"/>
    <property type="evidence" value="ECO:0007669"/>
    <property type="project" value="InterPro"/>
</dbReference>